<accession>A0A1Y4SW93</accession>
<feature type="transmembrane region" description="Helical" evidence="1">
    <location>
        <begin position="36"/>
        <end position="56"/>
    </location>
</feature>
<dbReference type="EMBL" id="NFLJ01000026">
    <property type="protein sequence ID" value="OUQ33670.1"/>
    <property type="molecule type" value="Genomic_DNA"/>
</dbReference>
<evidence type="ECO:0000313" key="3">
    <source>
        <dbReference type="Proteomes" id="UP000195305"/>
    </source>
</evidence>
<keyword evidence="1" id="KW-1133">Transmembrane helix</keyword>
<dbReference type="RefSeq" id="WP_087297377.1">
    <property type="nucleotide sequence ID" value="NZ_AP031415.1"/>
</dbReference>
<keyword evidence="1" id="KW-0472">Membrane</keyword>
<dbReference type="AlphaFoldDB" id="A0A1Y4SW93"/>
<evidence type="ECO:0000256" key="1">
    <source>
        <dbReference type="SAM" id="Phobius"/>
    </source>
</evidence>
<sequence>MDKRKKIKVITTIICLLLSIFALYTFIFIAEVSKGWRIVLIIIAIFWIISGISNLLEYFGKQK</sequence>
<name>A0A1Y4SW93_9FIRM</name>
<organism evidence="2 3">
    <name type="scientific">Massilimicrobiota timonensis</name>
    <dbReference type="NCBI Taxonomy" id="1776392"/>
    <lineage>
        <taxon>Bacteria</taxon>
        <taxon>Bacillati</taxon>
        <taxon>Bacillota</taxon>
        <taxon>Erysipelotrichia</taxon>
        <taxon>Erysipelotrichales</taxon>
        <taxon>Erysipelotrichaceae</taxon>
        <taxon>Massilimicrobiota</taxon>
    </lineage>
</organism>
<feature type="transmembrane region" description="Helical" evidence="1">
    <location>
        <begin position="7"/>
        <end position="30"/>
    </location>
</feature>
<comment type="caution">
    <text evidence="2">The sequence shown here is derived from an EMBL/GenBank/DDBJ whole genome shotgun (WGS) entry which is preliminary data.</text>
</comment>
<keyword evidence="1" id="KW-0812">Transmembrane</keyword>
<protein>
    <submittedName>
        <fullName evidence="2">Uncharacterized protein</fullName>
    </submittedName>
</protein>
<keyword evidence="3" id="KW-1185">Reference proteome</keyword>
<proteinExistence type="predicted"/>
<reference evidence="2 3" key="1">
    <citation type="journal article" date="2018" name="BMC Genomics">
        <title>Whole genome sequencing and function prediction of 133 gut anaerobes isolated from chicken caecum in pure cultures.</title>
        <authorList>
            <person name="Medvecky M."/>
            <person name="Cejkova D."/>
            <person name="Polansky O."/>
            <person name="Karasova D."/>
            <person name="Kubasova T."/>
            <person name="Cizek A."/>
            <person name="Rychlik I."/>
        </authorList>
    </citation>
    <scope>NUCLEOTIDE SEQUENCE [LARGE SCALE GENOMIC DNA]</scope>
    <source>
        <strain evidence="2 3">An13</strain>
    </source>
</reference>
<gene>
    <name evidence="2" type="ORF">B5E75_09225</name>
</gene>
<evidence type="ECO:0000313" key="2">
    <source>
        <dbReference type="EMBL" id="OUQ33670.1"/>
    </source>
</evidence>
<dbReference type="Proteomes" id="UP000195305">
    <property type="component" value="Unassembled WGS sequence"/>
</dbReference>